<evidence type="ECO:0000313" key="3">
    <source>
        <dbReference type="EMBL" id="SCJ43400.1"/>
    </source>
</evidence>
<dbReference type="NCBIfam" id="TIGR03057">
    <property type="entry name" value="xxxLxxG_by_4"/>
    <property type="match status" value="2"/>
</dbReference>
<evidence type="ECO:0000256" key="1">
    <source>
        <dbReference type="SAM" id="MobiDB-lite"/>
    </source>
</evidence>
<dbReference type="InterPro" id="IPR023908">
    <property type="entry name" value="xxxLxxG_rpt"/>
</dbReference>
<gene>
    <name evidence="3" type="ORF">SAMEA3545359_00339</name>
</gene>
<protein>
    <submittedName>
        <fullName evidence="3">Phage-related protein</fullName>
    </submittedName>
</protein>
<feature type="signal peptide" evidence="2">
    <location>
        <begin position="1"/>
        <end position="32"/>
    </location>
</feature>
<evidence type="ECO:0000256" key="2">
    <source>
        <dbReference type="SAM" id="SignalP"/>
    </source>
</evidence>
<name>A0A1C6GDW3_9FIRM</name>
<sequence>MKHPKTFARRAVCGLLALSLAAAPSLSGAVLASDNSAITKQETVYMFLAADGSLKSTTVSSWLHADSGVRGLGEPTSLTDIKNVKSETAPTLKDGVLSWDMDGNDAYYQGASDATPPIAVSITYKLDGKDIAPADLAGKSGKVEITVAFKNNCRSSATVGGVSREIYTPFATTAVLDLPTDTFQNVKCSGGSVLSEGTNQVVTILAVPGLKDSLGKDADTLKQISDFSLQDTFTVTAEAKNFKLGSVVIAATPSLPLDKLKGDISLGELSSGLSQLQSATEQLASGTQQLSEALATYSGKMEELDSGISDLSAGAGDLLAGVTQYTDGVQQLFDEIDQLLPGLEAQMGQSGQAIAQDLQNLAGKGQTASQEMQDITQQMGALYQQILAIKQADPSADITALLGAFGALKQQLEEHGATLTALGQDMQTLATDAGSMQTDLATGLQTAKEQLAQAEAQLRQGSTDLRQGAKDLSDGAAGAKDATGQLSGAARTISEKSGELDQGMNTYKTTGIDPAKGQIDELVGDADNLLALKDALIAQSESYQSFAGSPEGCDTTTAFVMKTDEISAPKTEKKGGESKKAEKKTGLWDRIKGLFS</sequence>
<accession>A0A1C6GDW3</accession>
<dbReference type="AlphaFoldDB" id="A0A1C6GDW3"/>
<dbReference type="EMBL" id="FMHG01000001">
    <property type="protein sequence ID" value="SCJ43400.1"/>
    <property type="molecule type" value="Genomic_DNA"/>
</dbReference>
<dbReference type="Gene3D" id="1.10.287.950">
    <property type="entry name" value="Methyl-accepting chemotaxis protein"/>
    <property type="match status" value="1"/>
</dbReference>
<proteinExistence type="predicted"/>
<keyword evidence="2" id="KW-0732">Signal</keyword>
<feature type="region of interest" description="Disordered" evidence="1">
    <location>
        <begin position="564"/>
        <end position="585"/>
    </location>
</feature>
<reference evidence="3" key="1">
    <citation type="submission" date="2015-09" db="EMBL/GenBank/DDBJ databases">
        <authorList>
            <consortium name="Pathogen Informatics"/>
        </authorList>
    </citation>
    <scope>NUCLEOTIDE SEQUENCE</scope>
    <source>
        <strain evidence="3">2789STDY5834896</strain>
    </source>
</reference>
<feature type="region of interest" description="Disordered" evidence="1">
    <location>
        <begin position="459"/>
        <end position="491"/>
    </location>
</feature>
<dbReference type="SUPFAM" id="SSF58104">
    <property type="entry name" value="Methyl-accepting chemotaxis protein (MCP) signaling domain"/>
    <property type="match status" value="1"/>
</dbReference>
<feature type="chain" id="PRO_5008735760" evidence="2">
    <location>
        <begin position="33"/>
        <end position="596"/>
    </location>
</feature>
<organism evidence="3">
    <name type="scientific">uncultured Anaerotruncus sp</name>
    <dbReference type="NCBI Taxonomy" id="905011"/>
    <lineage>
        <taxon>Bacteria</taxon>
        <taxon>Bacillati</taxon>
        <taxon>Bacillota</taxon>
        <taxon>Clostridia</taxon>
        <taxon>Eubacteriales</taxon>
        <taxon>Oscillospiraceae</taxon>
        <taxon>Anaerotruncus</taxon>
        <taxon>environmental samples</taxon>
    </lineage>
</organism>